<feature type="region of interest" description="Disordered" evidence="1">
    <location>
        <begin position="66"/>
        <end position="97"/>
    </location>
</feature>
<dbReference type="GO" id="GO:0005576">
    <property type="term" value="C:extracellular region"/>
    <property type="evidence" value="ECO:0007669"/>
    <property type="project" value="InterPro"/>
</dbReference>
<dbReference type="Gene3D" id="3.90.176.10">
    <property type="entry name" value="Toxin ADP-ribosyltransferase, Chain A, domain 1"/>
    <property type="match status" value="1"/>
</dbReference>
<proteinExistence type="predicted"/>
<evidence type="ECO:0000259" key="2">
    <source>
        <dbReference type="Pfam" id="PF03496"/>
    </source>
</evidence>
<dbReference type="Pfam" id="PF03496">
    <property type="entry name" value="ADPrib_exo_Tox"/>
    <property type="match status" value="1"/>
</dbReference>
<dbReference type="RefSeq" id="WP_016110384.1">
    <property type="nucleotide sequence ID" value="NZ_KB976174.1"/>
</dbReference>
<comment type="caution">
    <text evidence="3">The sequence shown here is derived from an EMBL/GenBank/DDBJ whole genome shotgun (WGS) entry which is preliminary data.</text>
</comment>
<sequence>MKLVNMYKVLATTAILGQTMVAPILSHADTIVTKNQTHTQKQQTAQDNALEDFNTINLMADAEDFGKKSKEEAKSHAENEKKKQEKHMSSSEIQTKKDFIKDKNEINRYLFKNRGGLIDKDPNNEKIEKLDAMLKKQHMDKTIKVYEPLGGMTEETAKNFKGDLLKDPMYRVSSLTHVPSSKLKDSNKLDAFFEITVPEGSHAAYETSKDFSGLIIERGAGLEITNVTKVLDGNSYRFKIEARLISNDEMNARKSKSVALNEAKQTLTEKIGLPVTVDSVDLDVTNAVKRASNAIMGAKDAFDSAVMSGRMNKEVIEAILHRLNENGAGITFTEDTSLFEEGDLGAYDYELKEIILNSLTPNLTETLIHEFAHLADHIYFNNQSGKNPQLIKSYVEKGKIFGDAFNFDIKASYAKANEEQQVREYFAELVAQFMINPQKLKEVVPDAYEIIRQIFQKGDM</sequence>
<dbReference type="Proteomes" id="UP000014018">
    <property type="component" value="Unassembled WGS sequence"/>
</dbReference>
<feature type="domain" description="ADP ribosyltransferase" evidence="2">
    <location>
        <begin position="78"/>
        <end position="245"/>
    </location>
</feature>
<accession>A0A9W5PJS5</accession>
<dbReference type="PROSITE" id="PS51996">
    <property type="entry name" value="TR_MART"/>
    <property type="match status" value="1"/>
</dbReference>
<dbReference type="GO" id="GO:0008237">
    <property type="term" value="F:metallopeptidase activity"/>
    <property type="evidence" value="ECO:0007669"/>
    <property type="project" value="InterPro"/>
</dbReference>
<evidence type="ECO:0000313" key="4">
    <source>
        <dbReference type="Proteomes" id="UP000014018"/>
    </source>
</evidence>
<organism evidence="3 4">
    <name type="scientific">Bacillus cereus VD133</name>
    <dbReference type="NCBI Taxonomy" id="1053233"/>
    <lineage>
        <taxon>Bacteria</taxon>
        <taxon>Bacillati</taxon>
        <taxon>Bacillota</taxon>
        <taxon>Bacilli</taxon>
        <taxon>Bacillales</taxon>
        <taxon>Bacillaceae</taxon>
        <taxon>Bacillus</taxon>
        <taxon>Bacillus cereus group</taxon>
    </lineage>
</organism>
<dbReference type="SUPFAM" id="SSF55486">
    <property type="entry name" value="Metalloproteases ('zincins'), catalytic domain"/>
    <property type="match status" value="1"/>
</dbReference>
<evidence type="ECO:0000313" key="3">
    <source>
        <dbReference type="EMBL" id="EOO24618.1"/>
    </source>
</evidence>
<dbReference type="AlphaFoldDB" id="A0A9W5PJS5"/>
<dbReference type="SUPFAM" id="SSF56399">
    <property type="entry name" value="ADP-ribosylation"/>
    <property type="match status" value="1"/>
</dbReference>
<name>A0A9W5PJS5_BACCE</name>
<reference evidence="3 4" key="1">
    <citation type="submission" date="2012-12" db="EMBL/GenBank/DDBJ databases">
        <title>The Genome Sequence of Bacillus cereus VD133.</title>
        <authorList>
            <consortium name="The Broad Institute Genome Sequencing Platform"/>
            <consortium name="The Broad Institute Genome Sequencing Center for Infectious Disease"/>
            <person name="Feldgarden M."/>
            <person name="Van der Auwera G.A."/>
            <person name="Mahillon J."/>
            <person name="Duprez V."/>
            <person name="Timmery S."/>
            <person name="Mattelet C."/>
            <person name="Dierick K."/>
            <person name="Sun M."/>
            <person name="Yu Z."/>
            <person name="Zhu L."/>
            <person name="Hu X."/>
            <person name="Shank E.B."/>
            <person name="Swiecicka I."/>
            <person name="Hansen B.M."/>
            <person name="Andrup L."/>
            <person name="Walker B."/>
            <person name="Young S.K."/>
            <person name="Zeng Q."/>
            <person name="Gargeya S."/>
            <person name="Fitzgerald M."/>
            <person name="Haas B."/>
            <person name="Abouelleil A."/>
            <person name="Alvarado L."/>
            <person name="Arachchi H.M."/>
            <person name="Berlin A.M."/>
            <person name="Chapman S.B."/>
            <person name="Dewar J."/>
            <person name="Goldberg J."/>
            <person name="Griggs A."/>
            <person name="Gujja S."/>
            <person name="Hansen M."/>
            <person name="Howarth C."/>
            <person name="Imamovic A."/>
            <person name="Larimer J."/>
            <person name="McCowan C."/>
            <person name="Murphy C."/>
            <person name="Neiman D."/>
            <person name="Pearson M."/>
            <person name="Priest M."/>
            <person name="Roberts A."/>
            <person name="Saif S."/>
            <person name="Shea T."/>
            <person name="Sisk P."/>
            <person name="Sykes S."/>
            <person name="Wortman J."/>
            <person name="Nusbaum C."/>
            <person name="Birren B."/>
        </authorList>
    </citation>
    <scope>NUCLEOTIDE SEQUENCE [LARGE SCALE GENOMIC DNA]</scope>
    <source>
        <strain evidence="3 4">VD133</strain>
    </source>
</reference>
<protein>
    <recommendedName>
        <fullName evidence="2">ADP ribosyltransferase domain-containing protein</fullName>
    </recommendedName>
</protein>
<dbReference type="InterPro" id="IPR003540">
    <property type="entry name" value="ADP-ribosyltransferase"/>
</dbReference>
<dbReference type="InterPro" id="IPR024079">
    <property type="entry name" value="MetalloPept_cat_dom_sf"/>
</dbReference>
<evidence type="ECO:0000256" key="1">
    <source>
        <dbReference type="SAM" id="MobiDB-lite"/>
    </source>
</evidence>
<dbReference type="EMBL" id="AHFB01000161">
    <property type="protein sequence ID" value="EOO24618.1"/>
    <property type="molecule type" value="Genomic_DNA"/>
</dbReference>
<gene>
    <name evidence="3" type="ORF">IIU_06684</name>
</gene>
<dbReference type="Gene3D" id="3.40.390.10">
    <property type="entry name" value="Collagenase (Catalytic Domain)"/>
    <property type="match status" value="1"/>
</dbReference>